<dbReference type="OrthoDB" id="6042283at2759"/>
<proteinExistence type="predicted"/>
<comment type="caution">
    <text evidence="1">The sequence shown here is derived from an EMBL/GenBank/DDBJ whole genome shotgun (WGS) entry which is preliminary data.</text>
</comment>
<dbReference type="EMBL" id="UYJE01006786">
    <property type="protein sequence ID" value="VDI48978.1"/>
    <property type="molecule type" value="Genomic_DNA"/>
</dbReference>
<keyword evidence="2" id="KW-1185">Reference proteome</keyword>
<dbReference type="Proteomes" id="UP000596742">
    <property type="component" value="Unassembled WGS sequence"/>
</dbReference>
<evidence type="ECO:0000313" key="1">
    <source>
        <dbReference type="EMBL" id="VDI48978.1"/>
    </source>
</evidence>
<dbReference type="Gene3D" id="2.120.10.30">
    <property type="entry name" value="TolB, C-terminal domain"/>
    <property type="match status" value="1"/>
</dbReference>
<gene>
    <name evidence="1" type="ORF">MGAL_10B009470</name>
</gene>
<accession>A0A8B6FGU9</accession>
<protein>
    <submittedName>
        <fullName evidence="1">Uncharacterized protein</fullName>
    </submittedName>
</protein>
<dbReference type="SUPFAM" id="SSF101898">
    <property type="entry name" value="NHL repeat"/>
    <property type="match status" value="1"/>
</dbReference>
<evidence type="ECO:0000313" key="2">
    <source>
        <dbReference type="Proteomes" id="UP000596742"/>
    </source>
</evidence>
<sequence>MAVYISGNIIDSTQSNYLGLQMASQGEGSNTQIPTINIDKVKLTFVKKIKIRPGLEKGSFTGICQLPDKTVVLAHCDMANNKGRLYSIKSDGTTSSSKCENAPFGITFFNDELLVSYQKKKEIGMVNIYGLETYDTFAKGYEFRGVSTNGTDIVSISKGKGISFMSKSGYIYKEFPIKSTDKKAFIHFDKEYIYFTDVQEPWIKCMSTIGKRVWLCELSYELPYGLCTDMYGHVFVADRVNGDILIVAADGSEYRSHFIEEVEEPTALCFDKENSQLIVANRFKSPCIYTYR</sequence>
<dbReference type="AlphaFoldDB" id="A0A8B6FGU9"/>
<dbReference type="InterPro" id="IPR011042">
    <property type="entry name" value="6-blade_b-propeller_TolB-like"/>
</dbReference>
<reference evidence="1" key="1">
    <citation type="submission" date="2018-11" db="EMBL/GenBank/DDBJ databases">
        <authorList>
            <person name="Alioto T."/>
            <person name="Alioto T."/>
        </authorList>
    </citation>
    <scope>NUCLEOTIDE SEQUENCE</scope>
</reference>
<name>A0A8B6FGU9_MYTGA</name>
<organism evidence="1 2">
    <name type="scientific">Mytilus galloprovincialis</name>
    <name type="common">Mediterranean mussel</name>
    <dbReference type="NCBI Taxonomy" id="29158"/>
    <lineage>
        <taxon>Eukaryota</taxon>
        <taxon>Metazoa</taxon>
        <taxon>Spiralia</taxon>
        <taxon>Lophotrochozoa</taxon>
        <taxon>Mollusca</taxon>
        <taxon>Bivalvia</taxon>
        <taxon>Autobranchia</taxon>
        <taxon>Pteriomorphia</taxon>
        <taxon>Mytilida</taxon>
        <taxon>Mytiloidea</taxon>
        <taxon>Mytilidae</taxon>
        <taxon>Mytilinae</taxon>
        <taxon>Mytilus</taxon>
    </lineage>
</organism>